<dbReference type="Proteomes" id="UP001390339">
    <property type="component" value="Unassembled WGS sequence"/>
</dbReference>
<comment type="caution">
    <text evidence="1">The sequence shown here is derived from an EMBL/GenBank/DDBJ whole genome shotgun (WGS) entry which is preliminary data.</text>
</comment>
<dbReference type="InterPro" id="IPR035979">
    <property type="entry name" value="RBD_domain_sf"/>
</dbReference>
<proteinExistence type="predicted"/>
<reference evidence="1 2" key="1">
    <citation type="journal article" date="2024" name="IMA Fungus">
        <title>Apiospora arundinis, a panoply of carbohydrate-active enzymes and secondary metabolites.</title>
        <authorList>
            <person name="Sorensen T."/>
            <person name="Petersen C."/>
            <person name="Muurmann A.T."/>
            <person name="Christiansen J.V."/>
            <person name="Brundto M.L."/>
            <person name="Overgaard C.K."/>
            <person name="Boysen A.T."/>
            <person name="Wollenberg R.D."/>
            <person name="Larsen T.O."/>
            <person name="Sorensen J.L."/>
            <person name="Nielsen K.L."/>
            <person name="Sondergaard T.E."/>
        </authorList>
    </citation>
    <scope>NUCLEOTIDE SEQUENCE [LARGE SCALE GENOMIC DNA]</scope>
    <source>
        <strain evidence="1 2">AAU 773</strain>
    </source>
</reference>
<dbReference type="CDD" id="cd00590">
    <property type="entry name" value="RRM_SF"/>
    <property type="match status" value="1"/>
</dbReference>
<keyword evidence="2" id="KW-1185">Reference proteome</keyword>
<name>A0ABR2I4P6_9PEZI</name>
<protein>
    <recommendedName>
        <fullName evidence="3">RRM domain-containing protein</fullName>
    </recommendedName>
</protein>
<gene>
    <name evidence="1" type="ORF">PGQ11_012909</name>
</gene>
<evidence type="ECO:0000313" key="2">
    <source>
        <dbReference type="Proteomes" id="UP001390339"/>
    </source>
</evidence>
<dbReference type="SUPFAM" id="SSF54928">
    <property type="entry name" value="RNA-binding domain, RBD"/>
    <property type="match status" value="1"/>
</dbReference>
<accession>A0ABR2I4P6</accession>
<organism evidence="1 2">
    <name type="scientific">Apiospora arundinis</name>
    <dbReference type="NCBI Taxonomy" id="335852"/>
    <lineage>
        <taxon>Eukaryota</taxon>
        <taxon>Fungi</taxon>
        <taxon>Dikarya</taxon>
        <taxon>Ascomycota</taxon>
        <taxon>Pezizomycotina</taxon>
        <taxon>Sordariomycetes</taxon>
        <taxon>Xylariomycetidae</taxon>
        <taxon>Amphisphaeriales</taxon>
        <taxon>Apiosporaceae</taxon>
        <taxon>Apiospora</taxon>
    </lineage>
</organism>
<evidence type="ECO:0000313" key="1">
    <source>
        <dbReference type="EMBL" id="KAK8856997.1"/>
    </source>
</evidence>
<sequence>MPPQIYDGAYDNGNSNGPRSAPYSRNCAIFIRNLPPDVTYAEIFVQLRGVGKIAKLNLKPPNDMHPSDGTAATLVMWNAKGFRRALSRFNSGEIQLRGHIAIGVLHRRRVAAQQRHLQTGGCSRVLQITGNPRVANVDYLLAFFSSLFVFELESVAVVSREYQTATIEIRFAAFKDQSHRAFRELMMTFPQREEIIVLYGRDPCEELRKASGLVDPLRLV</sequence>
<dbReference type="EMBL" id="JAPCWZ010000007">
    <property type="protein sequence ID" value="KAK8856997.1"/>
    <property type="molecule type" value="Genomic_DNA"/>
</dbReference>
<evidence type="ECO:0008006" key="3">
    <source>
        <dbReference type="Google" id="ProtNLM"/>
    </source>
</evidence>